<feature type="compositionally biased region" description="Basic and acidic residues" evidence="1">
    <location>
        <begin position="1"/>
        <end position="22"/>
    </location>
</feature>
<reference evidence="2" key="1">
    <citation type="submission" date="2018-05" db="EMBL/GenBank/DDBJ databases">
        <authorList>
            <person name="Lanie J.A."/>
            <person name="Ng W.-L."/>
            <person name="Kazmierczak K.M."/>
            <person name="Andrzejewski T.M."/>
            <person name="Davidsen T.M."/>
            <person name="Wayne K.J."/>
            <person name="Tettelin H."/>
            <person name="Glass J.I."/>
            <person name="Rusch D."/>
            <person name="Podicherti R."/>
            <person name="Tsui H.-C.T."/>
            <person name="Winkler M.E."/>
        </authorList>
    </citation>
    <scope>NUCLEOTIDE SEQUENCE</scope>
</reference>
<feature type="compositionally biased region" description="Basic and acidic residues" evidence="1">
    <location>
        <begin position="126"/>
        <end position="147"/>
    </location>
</feature>
<organism evidence="2">
    <name type="scientific">marine metagenome</name>
    <dbReference type="NCBI Taxonomy" id="408172"/>
    <lineage>
        <taxon>unclassified sequences</taxon>
        <taxon>metagenomes</taxon>
        <taxon>ecological metagenomes</taxon>
    </lineage>
</organism>
<sequence>MQDDEHKWYSHDGGGIHECSERRRFRTSSQVPCQSEDRGELGQFGRLKTNGTDFQKAPHSSSRSRAGPNEEGCKEQDYAQDVRRDGDPLDPPRTDLANNHERNKRDRRPLNLEDPGTFSDWAGDVQDARRIDHGDAERRHNERRQEQSRIAYPALEEVTH</sequence>
<feature type="compositionally biased region" description="Basic and acidic residues" evidence="1">
    <location>
        <begin position="71"/>
        <end position="111"/>
    </location>
</feature>
<accession>A0A381QQZ9</accession>
<evidence type="ECO:0000256" key="1">
    <source>
        <dbReference type="SAM" id="MobiDB-lite"/>
    </source>
</evidence>
<proteinExistence type="predicted"/>
<feature type="region of interest" description="Disordered" evidence="1">
    <location>
        <begin position="1"/>
        <end position="160"/>
    </location>
</feature>
<dbReference type="AlphaFoldDB" id="A0A381QQZ9"/>
<evidence type="ECO:0000313" key="2">
    <source>
        <dbReference type="EMBL" id="SUZ80979.1"/>
    </source>
</evidence>
<feature type="compositionally biased region" description="Polar residues" evidence="1">
    <location>
        <begin position="49"/>
        <end position="64"/>
    </location>
</feature>
<protein>
    <submittedName>
        <fullName evidence="2">Uncharacterized protein</fullName>
    </submittedName>
</protein>
<name>A0A381QQZ9_9ZZZZ</name>
<gene>
    <name evidence="2" type="ORF">METZ01_LOCUS33833</name>
</gene>
<dbReference type="EMBL" id="UINC01001449">
    <property type="protein sequence ID" value="SUZ80979.1"/>
    <property type="molecule type" value="Genomic_DNA"/>
</dbReference>